<keyword evidence="4" id="KW-0106">Calcium</keyword>
<dbReference type="InterPro" id="IPR024607">
    <property type="entry name" value="Sulfatase_CS"/>
</dbReference>
<dbReference type="PROSITE" id="PS00149">
    <property type="entry name" value="SULFATASE_2"/>
    <property type="match status" value="1"/>
</dbReference>
<accession>A0AA37SY24</accession>
<feature type="domain" description="Sulfatase N-terminal" evidence="5">
    <location>
        <begin position="35"/>
        <end position="353"/>
    </location>
</feature>
<dbReference type="RefSeq" id="WP_284216660.1">
    <property type="nucleotide sequence ID" value="NZ_BSOT01000005.1"/>
</dbReference>
<evidence type="ECO:0000313" key="7">
    <source>
        <dbReference type="Proteomes" id="UP001156601"/>
    </source>
</evidence>
<evidence type="ECO:0000256" key="2">
    <source>
        <dbReference type="ARBA" id="ARBA00022723"/>
    </source>
</evidence>
<dbReference type="InterPro" id="IPR050738">
    <property type="entry name" value="Sulfatase"/>
</dbReference>
<dbReference type="GO" id="GO:0046872">
    <property type="term" value="F:metal ion binding"/>
    <property type="evidence" value="ECO:0007669"/>
    <property type="project" value="UniProtKB-KW"/>
</dbReference>
<keyword evidence="7" id="KW-1185">Reference proteome</keyword>
<dbReference type="InterPro" id="IPR017850">
    <property type="entry name" value="Alkaline_phosphatase_core_sf"/>
</dbReference>
<protein>
    <submittedName>
        <fullName evidence="6">N-acetylgalactosamine-6-sulfatase</fullName>
    </submittedName>
</protein>
<comment type="similarity">
    <text evidence="1">Belongs to the sulfatase family.</text>
</comment>
<name>A0AA37SY24_9ALTE</name>
<evidence type="ECO:0000259" key="5">
    <source>
        <dbReference type="Pfam" id="PF00884"/>
    </source>
</evidence>
<reference evidence="6" key="1">
    <citation type="journal article" date="2014" name="Int. J. Syst. Evol. Microbiol.">
        <title>Complete genome sequence of Corynebacterium casei LMG S-19264T (=DSM 44701T), isolated from a smear-ripened cheese.</title>
        <authorList>
            <consortium name="US DOE Joint Genome Institute (JGI-PGF)"/>
            <person name="Walter F."/>
            <person name="Albersmeier A."/>
            <person name="Kalinowski J."/>
            <person name="Ruckert C."/>
        </authorList>
    </citation>
    <scope>NUCLEOTIDE SEQUENCE</scope>
    <source>
        <strain evidence="6">NBRC 110023</strain>
    </source>
</reference>
<dbReference type="Proteomes" id="UP001156601">
    <property type="component" value="Unassembled WGS sequence"/>
</dbReference>
<gene>
    <name evidence="6" type="ORF">GCM10007852_12670</name>
</gene>
<proteinExistence type="inferred from homology"/>
<reference evidence="6" key="2">
    <citation type="submission" date="2023-01" db="EMBL/GenBank/DDBJ databases">
        <title>Draft genome sequence of Agaribacter marinus strain NBRC 110023.</title>
        <authorList>
            <person name="Sun Q."/>
            <person name="Mori K."/>
        </authorList>
    </citation>
    <scope>NUCLEOTIDE SEQUENCE</scope>
    <source>
        <strain evidence="6">NBRC 110023</strain>
    </source>
</reference>
<dbReference type="AlphaFoldDB" id="A0AA37SY24"/>
<dbReference type="Pfam" id="PF00884">
    <property type="entry name" value="Sulfatase"/>
    <property type="match status" value="1"/>
</dbReference>
<dbReference type="PANTHER" id="PTHR42693">
    <property type="entry name" value="ARYLSULFATASE FAMILY MEMBER"/>
    <property type="match status" value="1"/>
</dbReference>
<keyword evidence="2" id="KW-0479">Metal-binding</keyword>
<dbReference type="GO" id="GO:0004065">
    <property type="term" value="F:arylsulfatase activity"/>
    <property type="evidence" value="ECO:0007669"/>
    <property type="project" value="TreeGrafter"/>
</dbReference>
<dbReference type="SUPFAM" id="SSF53649">
    <property type="entry name" value="Alkaline phosphatase-like"/>
    <property type="match status" value="1"/>
</dbReference>
<evidence type="ECO:0000256" key="3">
    <source>
        <dbReference type="ARBA" id="ARBA00022801"/>
    </source>
</evidence>
<dbReference type="EMBL" id="BSOT01000005">
    <property type="protein sequence ID" value="GLR70359.1"/>
    <property type="molecule type" value="Genomic_DNA"/>
</dbReference>
<comment type="caution">
    <text evidence="6">The sequence shown here is derived from an EMBL/GenBank/DDBJ whole genome shotgun (WGS) entry which is preliminary data.</text>
</comment>
<evidence type="ECO:0000256" key="1">
    <source>
        <dbReference type="ARBA" id="ARBA00008779"/>
    </source>
</evidence>
<dbReference type="PANTHER" id="PTHR42693:SF53">
    <property type="entry name" value="ENDO-4-O-SULFATASE"/>
    <property type="match status" value="1"/>
</dbReference>
<dbReference type="InterPro" id="IPR000917">
    <property type="entry name" value="Sulfatase_N"/>
</dbReference>
<evidence type="ECO:0000256" key="4">
    <source>
        <dbReference type="ARBA" id="ARBA00022837"/>
    </source>
</evidence>
<organism evidence="6 7">
    <name type="scientific">Agaribacter marinus</name>
    <dbReference type="NCBI Taxonomy" id="1431249"/>
    <lineage>
        <taxon>Bacteria</taxon>
        <taxon>Pseudomonadati</taxon>
        <taxon>Pseudomonadota</taxon>
        <taxon>Gammaproteobacteria</taxon>
        <taxon>Alteromonadales</taxon>
        <taxon>Alteromonadaceae</taxon>
        <taxon>Agaribacter</taxon>
    </lineage>
</organism>
<dbReference type="Gene3D" id="3.40.720.10">
    <property type="entry name" value="Alkaline Phosphatase, subunit A"/>
    <property type="match status" value="1"/>
</dbReference>
<keyword evidence="3" id="KW-0378">Hydrolase</keyword>
<evidence type="ECO:0000313" key="6">
    <source>
        <dbReference type="EMBL" id="GLR70359.1"/>
    </source>
</evidence>
<sequence>MKSIVKLIAAFGASTYVFGAICIIPTTYAAENKTNIIVILADDLGYADLGFNGAKDIKTPVLDMLANTGVTFKNGYVTHPYCGPSRAGLLTGRYQARFGMENNVSYSPYDIHMGLPLTEKTFAKRLQEVGYKTAIIGKWHLGGAPRFQPNKRGFDYFYGFLGGGHNYMPHEVTIGGGSYFLPLMRNEGVAEFDDYLTSALSKDAVKFIEDHQKQPFMLYMAYNAPHTPLQAPKETIAKYKDIKDENRRIYAAMIDEMDQGIGEIVDALKRTGQYQNTLIFFLSDNGGVYPEDWMPNANWADNSPFRRGKVALLEGGIRVPFIAHWPAKIPKGFIFEGLVSSLDIAATAVEISGANASDGLLDGVNLVPYLTGLESGTPHHALYWRLEEADHIYAIRTPDAKYMRQPLPGVGRSFFDMKNDPEEQNNIVDTKLMAQSEMARLWNQWNSQNMNNVLLQSWEYSEVRNQFYDELFRQNKQDAISRETYVIE</sequence>